<dbReference type="GO" id="GO:0003697">
    <property type="term" value="F:single-stranded DNA binding"/>
    <property type="evidence" value="ECO:0007669"/>
    <property type="project" value="InterPro"/>
</dbReference>
<dbReference type="InterPro" id="IPR000424">
    <property type="entry name" value="Primosome_PriB/ssb"/>
</dbReference>
<name>A0A4U2Z4C4_9BACT</name>
<keyword evidence="5" id="KW-1185">Reference proteome</keyword>
<dbReference type="RefSeq" id="WP_137014367.1">
    <property type="nucleotide sequence ID" value="NZ_SZPX01000006.1"/>
</dbReference>
<evidence type="ECO:0000256" key="2">
    <source>
        <dbReference type="PROSITE-ProRule" id="PRU00252"/>
    </source>
</evidence>
<comment type="caution">
    <text evidence="4">The sequence shown here is derived from an EMBL/GenBank/DDBJ whole genome shotgun (WGS) entry which is preliminary data.</text>
</comment>
<gene>
    <name evidence="4" type="ORF">FCU45_08740</name>
</gene>
<evidence type="ECO:0008006" key="6">
    <source>
        <dbReference type="Google" id="ProtNLM"/>
    </source>
</evidence>
<evidence type="ECO:0000256" key="3">
    <source>
        <dbReference type="SAM" id="MobiDB-lite"/>
    </source>
</evidence>
<sequence>MYNKVIMVGHLTKDIEMRFTQGGLAIANTEQKSKEQTPEYNPFDDEFEEPPF</sequence>
<dbReference type="InterPro" id="IPR012340">
    <property type="entry name" value="NA-bd_OB-fold"/>
</dbReference>
<dbReference type="SUPFAM" id="SSF50249">
    <property type="entry name" value="Nucleic acid-binding proteins"/>
    <property type="match status" value="1"/>
</dbReference>
<dbReference type="AlphaFoldDB" id="A0A4U2Z4C4"/>
<accession>A0A4U2Z4C4</accession>
<dbReference type="Proteomes" id="UP000309561">
    <property type="component" value="Unassembled WGS sequence"/>
</dbReference>
<protein>
    <recommendedName>
        <fullName evidence="6">Single-stranded DNA-binding protein</fullName>
    </recommendedName>
</protein>
<keyword evidence="1 2" id="KW-0238">DNA-binding</keyword>
<organism evidence="4 5">
    <name type="scientific">Sulfurimonas crateris</name>
    <dbReference type="NCBI Taxonomy" id="2574727"/>
    <lineage>
        <taxon>Bacteria</taxon>
        <taxon>Pseudomonadati</taxon>
        <taxon>Campylobacterota</taxon>
        <taxon>Epsilonproteobacteria</taxon>
        <taxon>Campylobacterales</taxon>
        <taxon>Sulfurimonadaceae</taxon>
        <taxon>Sulfurimonas</taxon>
    </lineage>
</organism>
<dbReference type="EMBL" id="SZPX01000006">
    <property type="protein sequence ID" value="TKI69037.1"/>
    <property type="molecule type" value="Genomic_DNA"/>
</dbReference>
<evidence type="ECO:0000313" key="4">
    <source>
        <dbReference type="EMBL" id="TKI69037.1"/>
    </source>
</evidence>
<dbReference type="PROSITE" id="PS50935">
    <property type="entry name" value="SSB"/>
    <property type="match status" value="1"/>
</dbReference>
<evidence type="ECO:0000313" key="5">
    <source>
        <dbReference type="Proteomes" id="UP000309561"/>
    </source>
</evidence>
<proteinExistence type="predicted"/>
<reference evidence="4 5" key="1">
    <citation type="submission" date="2019-04" db="EMBL/GenBank/DDBJ databases">
        <title>Sulfurimonas crateris sp. nov. a facultative anaerobic sulfur-oxidizing chemolithautotrophic bacterium isolated from a terrestrial mud vulcano.</title>
        <authorList>
            <person name="Ratnikova N.M."/>
            <person name="Slobodkin A.I."/>
            <person name="Merkel A.Y."/>
            <person name="Novikov A."/>
            <person name="Bonch-Osmolovskaya E.A."/>
            <person name="Slobodkina G.B."/>
        </authorList>
    </citation>
    <scope>NUCLEOTIDE SEQUENCE [LARGE SCALE GENOMIC DNA]</scope>
    <source>
        <strain evidence="4 5">SN118</strain>
    </source>
</reference>
<feature type="compositionally biased region" description="Acidic residues" evidence="3">
    <location>
        <begin position="42"/>
        <end position="52"/>
    </location>
</feature>
<feature type="region of interest" description="Disordered" evidence="3">
    <location>
        <begin position="29"/>
        <end position="52"/>
    </location>
</feature>
<dbReference type="OrthoDB" id="9809878at2"/>
<evidence type="ECO:0000256" key="1">
    <source>
        <dbReference type="ARBA" id="ARBA00023125"/>
    </source>
</evidence>
<dbReference type="Gene3D" id="2.40.50.140">
    <property type="entry name" value="Nucleic acid-binding proteins"/>
    <property type="match status" value="1"/>
</dbReference>